<dbReference type="InterPro" id="IPR047520">
    <property type="entry name" value="XPF_nuclease"/>
</dbReference>
<evidence type="ECO:0000256" key="4">
    <source>
        <dbReference type="ARBA" id="ARBA00022759"/>
    </source>
</evidence>
<evidence type="ECO:0000256" key="8">
    <source>
        <dbReference type="ARBA" id="ARBA00023204"/>
    </source>
</evidence>
<dbReference type="SUPFAM" id="SSF52980">
    <property type="entry name" value="Restriction endonuclease-like"/>
    <property type="match status" value="1"/>
</dbReference>
<evidence type="ECO:0000259" key="11">
    <source>
        <dbReference type="SMART" id="SM00891"/>
    </source>
</evidence>
<dbReference type="Gene3D" id="3.40.50.10130">
    <property type="match status" value="1"/>
</dbReference>
<sequence>MALQLPFQRQIFTELLEEDGLLVLAKGLGLQRLLAAFLQLAAERHTLVVLLNAPADEEERLRLELAELTSAQVTLNVLKNDVKAEDRVEAYRRGGLISVTSRIFVVDLLKKRVPVPLITGILVANAQKVTPYSLEAFVLRLYRQENAEGFIKAFTESPETFGVGFAPLETTLKALQLRKVHLWPRFHVAVKESLDTSEEVVELRQPMTDRMMHIQGAIIDCIDACLSELRRAHTSVSANDQLTVENALLRSFDFIVRQQLDPVWHQVSARTKHLVGDLQILRQLLTYLISYDCVTFNMFLETLITSSGPASSGKPMQSQLYESPWMLLDSANVLFSSARDRVYKRNGPPGAAAVGSDGIPVNMEPVLEEQPKWKLLRETLVEIENAASSQKGSVTIGAQWPVLVMVQDERTAAQLRVFLTEYQGTTREDAAKRMLTAELTKYFAWKTLLSSVSSNAAAAAADRVFAGSLANCRTDAQPSSRGGAFTGRGRQPASKRRRTRGASAAASSVDSRTARLDSAEEKHRDGIASHLSSWLIRCRNMPNLNIVAESLGSNTAAPEERADNEFGLLDEDSTVMIRAYAGSSDARLLEDLRPLHIIIYEPDPTFVRQIELYRALHPRSKIQVYFMMYENSVEEQRYLSVIRREKASFERLIHEKSVMAIPLPIKGRPGVESEEDLFIKVYNSRLGGAGRAVPTPDAPKVVVDMREFRSTLPSILHEKGLDVVPRTLIVGDYVLSPEICIERKSISDLISSFNSGRLYTQSEAMCSRYEIPVLLIEFDQQKAFSLQAVSDIGTEISMGGITSKLALLALAFPRLRIIWSSSVYATADIFHDLKKKHAEPDADQAAMVGANDEEDAQLSLNQASQVGMSELLRSLPGVNAANYRSIARRVHNIQDLGKMSQQELSQLMGEASARQLYAFFRDKP</sequence>
<keyword evidence="8" id="KW-0234">DNA repair</keyword>
<feature type="domain" description="ERCC4" evidence="11">
    <location>
        <begin position="700"/>
        <end position="780"/>
    </location>
</feature>
<comment type="similarity">
    <text evidence="2">Belongs to the XPF family.</text>
</comment>
<keyword evidence="9" id="KW-0539">Nucleus</keyword>
<evidence type="ECO:0000256" key="5">
    <source>
        <dbReference type="ARBA" id="ARBA00022763"/>
    </source>
</evidence>
<dbReference type="PANTHER" id="PTHR10150">
    <property type="entry name" value="DNA REPAIR ENDONUCLEASE XPF"/>
    <property type="match status" value="1"/>
</dbReference>
<reference evidence="13" key="1">
    <citation type="journal article" date="2018" name="Nat. Microbiol.">
        <title>Leveraging single-cell genomics to expand the fungal tree of life.</title>
        <authorList>
            <person name="Ahrendt S.R."/>
            <person name="Quandt C.A."/>
            <person name="Ciobanu D."/>
            <person name="Clum A."/>
            <person name="Salamov A."/>
            <person name="Andreopoulos B."/>
            <person name="Cheng J.F."/>
            <person name="Woyke T."/>
            <person name="Pelin A."/>
            <person name="Henrissat B."/>
            <person name="Reynolds N.K."/>
            <person name="Benny G.L."/>
            <person name="Smith M.E."/>
            <person name="James T.Y."/>
            <person name="Grigoriev I.V."/>
        </authorList>
    </citation>
    <scope>NUCLEOTIDE SEQUENCE [LARGE SCALE GENOMIC DNA]</scope>
    <source>
        <strain evidence="13">RSA 1356</strain>
    </source>
</reference>
<dbReference type="Proteomes" id="UP000271241">
    <property type="component" value="Unassembled WGS sequence"/>
</dbReference>
<feature type="region of interest" description="Disordered" evidence="10">
    <location>
        <begin position="474"/>
        <end position="522"/>
    </location>
</feature>
<evidence type="ECO:0000256" key="1">
    <source>
        <dbReference type="ARBA" id="ARBA00004123"/>
    </source>
</evidence>
<keyword evidence="13" id="KW-1185">Reference proteome</keyword>
<dbReference type="GO" id="GO:1901255">
    <property type="term" value="P:nucleotide-excision repair involved in interstrand cross-link repair"/>
    <property type="evidence" value="ECO:0007669"/>
    <property type="project" value="TreeGrafter"/>
</dbReference>
<dbReference type="CDD" id="cd20078">
    <property type="entry name" value="XPF_nuclease_XPF_euk"/>
    <property type="match status" value="1"/>
</dbReference>
<evidence type="ECO:0000256" key="9">
    <source>
        <dbReference type="ARBA" id="ARBA00023242"/>
    </source>
</evidence>
<dbReference type="GO" id="GO:0000712">
    <property type="term" value="P:resolution of meiotic recombination intermediates"/>
    <property type="evidence" value="ECO:0007669"/>
    <property type="project" value="TreeGrafter"/>
</dbReference>
<protein>
    <recommendedName>
        <fullName evidence="11">ERCC4 domain-containing protein</fullName>
    </recommendedName>
</protein>
<evidence type="ECO:0000313" key="13">
    <source>
        <dbReference type="Proteomes" id="UP000271241"/>
    </source>
</evidence>
<dbReference type="NCBIfam" id="TIGR00596">
    <property type="entry name" value="rad1"/>
    <property type="match status" value="1"/>
</dbReference>
<keyword evidence="7" id="KW-0238">DNA-binding</keyword>
<evidence type="ECO:0000313" key="12">
    <source>
        <dbReference type="EMBL" id="RKP08935.1"/>
    </source>
</evidence>
<dbReference type="GO" id="GO:0000110">
    <property type="term" value="C:nucleotide-excision repair factor 1 complex"/>
    <property type="evidence" value="ECO:0007669"/>
    <property type="project" value="TreeGrafter"/>
</dbReference>
<accession>A0A4P9XS52</accession>
<dbReference type="GO" id="GO:0000724">
    <property type="term" value="P:double-strand break repair via homologous recombination"/>
    <property type="evidence" value="ECO:0007669"/>
    <property type="project" value="TreeGrafter"/>
</dbReference>
<feature type="compositionally biased region" description="Basic and acidic residues" evidence="10">
    <location>
        <begin position="512"/>
        <end position="522"/>
    </location>
</feature>
<keyword evidence="6" id="KW-0378">Hydrolase</keyword>
<dbReference type="GO" id="GO:0003684">
    <property type="term" value="F:damaged DNA binding"/>
    <property type="evidence" value="ECO:0007669"/>
    <property type="project" value="TreeGrafter"/>
</dbReference>
<dbReference type="InterPro" id="IPR006167">
    <property type="entry name" value="XPF"/>
</dbReference>
<dbReference type="InterPro" id="IPR006166">
    <property type="entry name" value="ERCC4_domain"/>
</dbReference>
<evidence type="ECO:0000256" key="10">
    <source>
        <dbReference type="SAM" id="MobiDB-lite"/>
    </source>
</evidence>
<dbReference type="SMART" id="SM00891">
    <property type="entry name" value="ERCC4"/>
    <property type="match status" value="1"/>
</dbReference>
<dbReference type="PANTHER" id="PTHR10150:SF0">
    <property type="entry name" value="DNA REPAIR ENDONUCLEASE XPF"/>
    <property type="match status" value="1"/>
</dbReference>
<dbReference type="Pfam" id="PF02732">
    <property type="entry name" value="ERCC4"/>
    <property type="match status" value="1"/>
</dbReference>
<keyword evidence="4" id="KW-0255">Endonuclease</keyword>
<dbReference type="STRING" id="78915.A0A4P9XS52"/>
<dbReference type="GO" id="GO:0003697">
    <property type="term" value="F:single-stranded DNA binding"/>
    <property type="evidence" value="ECO:0007669"/>
    <property type="project" value="InterPro"/>
</dbReference>
<keyword evidence="3" id="KW-0540">Nuclease</keyword>
<proteinExistence type="inferred from homology"/>
<organism evidence="12 13">
    <name type="scientific">Thamnocephalis sphaerospora</name>
    <dbReference type="NCBI Taxonomy" id="78915"/>
    <lineage>
        <taxon>Eukaryota</taxon>
        <taxon>Fungi</taxon>
        <taxon>Fungi incertae sedis</taxon>
        <taxon>Zoopagomycota</taxon>
        <taxon>Zoopagomycotina</taxon>
        <taxon>Zoopagomycetes</taxon>
        <taxon>Zoopagales</taxon>
        <taxon>Sigmoideomycetaceae</taxon>
        <taxon>Thamnocephalis</taxon>
    </lineage>
</organism>
<dbReference type="SUPFAM" id="SSF47781">
    <property type="entry name" value="RuvA domain 2-like"/>
    <property type="match status" value="1"/>
</dbReference>
<evidence type="ECO:0000256" key="2">
    <source>
        <dbReference type="ARBA" id="ARBA00010015"/>
    </source>
</evidence>
<dbReference type="InterPro" id="IPR011335">
    <property type="entry name" value="Restrct_endonuc-II-like"/>
</dbReference>
<evidence type="ECO:0000256" key="7">
    <source>
        <dbReference type="ARBA" id="ARBA00023125"/>
    </source>
</evidence>
<gene>
    <name evidence="12" type="ORF">THASP1DRAFT_14944</name>
</gene>
<dbReference type="Gene3D" id="1.10.150.20">
    <property type="entry name" value="5' to 3' exonuclease, C-terminal subdomain"/>
    <property type="match status" value="1"/>
</dbReference>
<dbReference type="OrthoDB" id="361020at2759"/>
<name>A0A4P9XS52_9FUNG</name>
<dbReference type="AlphaFoldDB" id="A0A4P9XS52"/>
<dbReference type="FunFam" id="3.40.50.10130:FF:000002">
    <property type="entry name" value="DNA repair endonuclease XPF"/>
    <property type="match status" value="1"/>
</dbReference>
<evidence type="ECO:0000256" key="6">
    <source>
        <dbReference type="ARBA" id="ARBA00022801"/>
    </source>
</evidence>
<keyword evidence="5" id="KW-0227">DNA damage</keyword>
<dbReference type="EMBL" id="KZ992557">
    <property type="protein sequence ID" value="RKP08935.1"/>
    <property type="molecule type" value="Genomic_DNA"/>
</dbReference>
<comment type="subcellular location">
    <subcellularLocation>
        <location evidence="1">Nucleus</location>
    </subcellularLocation>
</comment>
<dbReference type="GO" id="GO:0000014">
    <property type="term" value="F:single-stranded DNA endodeoxyribonuclease activity"/>
    <property type="evidence" value="ECO:0007669"/>
    <property type="project" value="TreeGrafter"/>
</dbReference>
<evidence type="ECO:0000256" key="3">
    <source>
        <dbReference type="ARBA" id="ARBA00022722"/>
    </source>
</evidence>
<dbReference type="InterPro" id="IPR010994">
    <property type="entry name" value="RuvA_2-like"/>
</dbReference>